<feature type="region of interest" description="Disordered" evidence="1">
    <location>
        <begin position="281"/>
        <end position="304"/>
    </location>
</feature>
<proteinExistence type="predicted"/>
<keyword evidence="3" id="KW-0687">Ribonucleoprotein</keyword>
<organism evidence="3 4">
    <name type="scientific">Halorubrum kocurii JCM 14978</name>
    <dbReference type="NCBI Taxonomy" id="1230456"/>
    <lineage>
        <taxon>Archaea</taxon>
        <taxon>Methanobacteriati</taxon>
        <taxon>Methanobacteriota</taxon>
        <taxon>Stenosarchaea group</taxon>
        <taxon>Halobacteria</taxon>
        <taxon>Halobacteriales</taxon>
        <taxon>Haloferacaceae</taxon>
        <taxon>Halorubrum</taxon>
    </lineage>
</organism>
<dbReference type="PANTHER" id="PTHR10894">
    <property type="entry name" value="NUCLEOLAR PROTEIN 5 NUCLEOLAR PROTEIN NOP5 NOP58"/>
    <property type="match status" value="1"/>
</dbReference>
<feature type="compositionally biased region" description="Low complexity" evidence="1">
    <location>
        <begin position="13"/>
        <end position="25"/>
    </location>
</feature>
<dbReference type="OrthoDB" id="11877at2157"/>
<dbReference type="InterPro" id="IPR042239">
    <property type="entry name" value="Nop_C"/>
</dbReference>
<dbReference type="PATRIC" id="fig|1230456.3.peg.3309"/>
<dbReference type="EMBL" id="AOJH01000101">
    <property type="protein sequence ID" value="EMA57777.1"/>
    <property type="molecule type" value="Genomic_DNA"/>
</dbReference>
<feature type="domain" description="Nop" evidence="2">
    <location>
        <begin position="169"/>
        <end position="283"/>
    </location>
</feature>
<dbReference type="InterPro" id="IPR036070">
    <property type="entry name" value="Nop_dom_sf"/>
</dbReference>
<dbReference type="Gene3D" id="1.10.287.660">
    <property type="entry name" value="Helix hairpin bin"/>
    <property type="match status" value="1"/>
</dbReference>
<evidence type="ECO:0000256" key="1">
    <source>
        <dbReference type="SAM" id="MobiDB-lite"/>
    </source>
</evidence>
<accession>M0NIH7</accession>
<sequence length="304" mass="32475">MTDTDDSAGWFAGGTSASAEAAGDESALRARIADGEADAPRDWPHLAVESGFADSRADYYDRLHEASVAATREAVRERERADDKQLVHAVRAMDDCERTANELAERAAEWAGSLFDEAEPGIEGARAVAEREPDGELERRAVSLSARVADLAAERDALAETIDRIAPAVAPNLAEMAGPELAARLIALAGGLESLAKKPSGTVQVLGAEDALFAHLSGRAPSPKHGIIYTHEYVRNTRPEDRGSASRALAGKLTLAARVDHYSGERRETLHAELRERMATIRARAEEGKDDDRSGGDADAEGDV</sequence>
<dbReference type="Proteomes" id="UP000011546">
    <property type="component" value="Unassembled WGS sequence"/>
</dbReference>
<dbReference type="SUPFAM" id="SSF89124">
    <property type="entry name" value="Nop domain"/>
    <property type="match status" value="1"/>
</dbReference>
<gene>
    <name evidence="3" type="ORF">C468_16605</name>
</gene>
<evidence type="ECO:0000313" key="3">
    <source>
        <dbReference type="EMBL" id="EMA57777.1"/>
    </source>
</evidence>
<reference evidence="3 4" key="1">
    <citation type="journal article" date="2014" name="PLoS Genet.">
        <title>Phylogenetically driven sequencing of extremely halophilic archaea reveals strategies for static and dynamic osmo-response.</title>
        <authorList>
            <person name="Becker E.A."/>
            <person name="Seitzer P.M."/>
            <person name="Tritt A."/>
            <person name="Larsen D."/>
            <person name="Krusor M."/>
            <person name="Yao A.I."/>
            <person name="Wu D."/>
            <person name="Madern D."/>
            <person name="Eisen J.A."/>
            <person name="Darling A.E."/>
            <person name="Facciotti M.T."/>
        </authorList>
    </citation>
    <scope>NUCLEOTIDE SEQUENCE [LARGE SCALE GENOMIC DNA]</scope>
    <source>
        <strain evidence="3 4">JCM 14978</strain>
    </source>
</reference>
<protein>
    <submittedName>
        <fullName evidence="3">Pre-mRNA processing ribonucleoprotein, binding domain protein</fullName>
    </submittedName>
</protein>
<dbReference type="InterPro" id="IPR045056">
    <property type="entry name" value="Nop56/Nop58"/>
</dbReference>
<feature type="compositionally biased region" description="Basic and acidic residues" evidence="1">
    <location>
        <begin position="26"/>
        <end position="44"/>
    </location>
</feature>
<dbReference type="GO" id="GO:0030515">
    <property type="term" value="F:snoRNA binding"/>
    <property type="evidence" value="ECO:0007669"/>
    <property type="project" value="InterPro"/>
</dbReference>
<keyword evidence="4" id="KW-1185">Reference proteome</keyword>
<evidence type="ECO:0000259" key="2">
    <source>
        <dbReference type="PROSITE" id="PS51358"/>
    </source>
</evidence>
<dbReference type="GO" id="GO:0031428">
    <property type="term" value="C:box C/D methylation guide snoRNP complex"/>
    <property type="evidence" value="ECO:0007669"/>
    <property type="project" value="InterPro"/>
</dbReference>
<feature type="compositionally biased region" description="Basic and acidic residues" evidence="1">
    <location>
        <begin position="281"/>
        <end position="296"/>
    </location>
</feature>
<dbReference type="Pfam" id="PF01798">
    <property type="entry name" value="Nop"/>
    <property type="match status" value="1"/>
</dbReference>
<dbReference type="Gene3D" id="1.10.246.90">
    <property type="entry name" value="Nop domain"/>
    <property type="match status" value="1"/>
</dbReference>
<feature type="region of interest" description="Disordered" evidence="1">
    <location>
        <begin position="1"/>
        <end position="46"/>
    </location>
</feature>
<dbReference type="RefSeq" id="WP_008849969.1">
    <property type="nucleotide sequence ID" value="NZ_AOJH01000101.1"/>
</dbReference>
<dbReference type="STRING" id="1230456.C468_16605"/>
<evidence type="ECO:0000313" key="4">
    <source>
        <dbReference type="Proteomes" id="UP000011546"/>
    </source>
</evidence>
<dbReference type="PANTHER" id="PTHR10894:SF0">
    <property type="entry name" value="NUCLEOLAR PROTEIN 56"/>
    <property type="match status" value="1"/>
</dbReference>
<dbReference type="PROSITE" id="PS51358">
    <property type="entry name" value="NOP"/>
    <property type="match status" value="1"/>
</dbReference>
<name>M0NIH7_9EURY</name>
<dbReference type="AlphaFoldDB" id="M0NIH7"/>
<dbReference type="InterPro" id="IPR029012">
    <property type="entry name" value="Helix_hairpin_bin_sf"/>
</dbReference>
<dbReference type="InterPro" id="IPR002687">
    <property type="entry name" value="Nop_dom"/>
</dbReference>
<comment type="caution">
    <text evidence="3">The sequence shown here is derived from an EMBL/GenBank/DDBJ whole genome shotgun (WGS) entry which is preliminary data.</text>
</comment>